<dbReference type="SMART" id="SM00327">
    <property type="entry name" value="VWA"/>
    <property type="match status" value="1"/>
</dbReference>
<evidence type="ECO:0000313" key="8">
    <source>
        <dbReference type="Proteomes" id="UP000181790"/>
    </source>
</evidence>
<feature type="transmembrane region" description="Helical" evidence="5">
    <location>
        <begin position="6"/>
        <end position="27"/>
    </location>
</feature>
<dbReference type="EMBL" id="MORL01000001">
    <property type="protein sequence ID" value="OIN61293.1"/>
    <property type="molecule type" value="Genomic_DNA"/>
</dbReference>
<dbReference type="InterPro" id="IPR002035">
    <property type="entry name" value="VWF_A"/>
</dbReference>
<accession>A0A1S2VR84</accession>
<dbReference type="PROSITE" id="PS50234">
    <property type="entry name" value="VWFA"/>
    <property type="match status" value="1"/>
</dbReference>
<dbReference type="Gene3D" id="3.40.50.410">
    <property type="entry name" value="von Willebrand factor, type A domain"/>
    <property type="match status" value="1"/>
</dbReference>
<name>A0A1S2VR84_9BACT</name>
<evidence type="ECO:0000256" key="1">
    <source>
        <dbReference type="ARBA" id="ARBA00022475"/>
    </source>
</evidence>
<dbReference type="Pfam" id="PF13519">
    <property type="entry name" value="VWA_2"/>
    <property type="match status" value="1"/>
</dbReference>
<feature type="transmembrane region" description="Helical" evidence="5">
    <location>
        <begin position="47"/>
        <end position="67"/>
    </location>
</feature>
<evidence type="ECO:0000259" key="6">
    <source>
        <dbReference type="PROSITE" id="PS50234"/>
    </source>
</evidence>
<keyword evidence="3 5" id="KW-1133">Transmembrane helix</keyword>
<organism evidence="7 8">
    <name type="scientific">Arsenicibacter rosenii</name>
    <dbReference type="NCBI Taxonomy" id="1750698"/>
    <lineage>
        <taxon>Bacteria</taxon>
        <taxon>Pseudomonadati</taxon>
        <taxon>Bacteroidota</taxon>
        <taxon>Cytophagia</taxon>
        <taxon>Cytophagales</taxon>
        <taxon>Spirosomataceae</taxon>
        <taxon>Arsenicibacter</taxon>
    </lineage>
</organism>
<proteinExistence type="predicted"/>
<evidence type="ECO:0000256" key="4">
    <source>
        <dbReference type="ARBA" id="ARBA00023136"/>
    </source>
</evidence>
<dbReference type="AlphaFoldDB" id="A0A1S2VR84"/>
<sequence>MTWLYSLTFLEFFFVGLFLLLYAGFFFRTFYLARQLQTTAWAVIPKFFIRSGYLILLLIALLGPSFGEADQSINSQIRDIFLLVDVSKSMDASDISPTRLERIKYDIRQLTDSLAADRFGLMAVADESFVLSPLTADHDAVKRFTLDLQTNVSPVGGTNLCIALDGALQKFTGDRSTRQSSKAIVLFSDGENFGPCSQNMVRRLKAFGITLFTVGVGTEGGSTIRQGNDFVRDNRGQIVRTRLDRSFLQRLVSATNGKYIEADANSAYLTELAGQLRTLRGQVVDQQRVAVTTNKYYYFLAAALALIIFDLLFTLRTFRL</sequence>
<keyword evidence="4 5" id="KW-0472">Membrane</keyword>
<gene>
    <name evidence="7" type="ORF">BLX24_02605</name>
</gene>
<evidence type="ECO:0000313" key="7">
    <source>
        <dbReference type="EMBL" id="OIN61293.1"/>
    </source>
</evidence>
<dbReference type="PANTHER" id="PTHR22550">
    <property type="entry name" value="SPORE GERMINATION PROTEIN"/>
    <property type="match status" value="1"/>
</dbReference>
<dbReference type="PANTHER" id="PTHR22550:SF5">
    <property type="entry name" value="LEUCINE ZIPPER PROTEIN 4"/>
    <property type="match status" value="1"/>
</dbReference>
<dbReference type="OrthoDB" id="6206554at2"/>
<keyword evidence="8" id="KW-1185">Reference proteome</keyword>
<evidence type="ECO:0000256" key="3">
    <source>
        <dbReference type="ARBA" id="ARBA00022989"/>
    </source>
</evidence>
<evidence type="ECO:0000256" key="5">
    <source>
        <dbReference type="SAM" id="Phobius"/>
    </source>
</evidence>
<dbReference type="Proteomes" id="UP000181790">
    <property type="component" value="Unassembled WGS sequence"/>
</dbReference>
<dbReference type="InterPro" id="IPR036465">
    <property type="entry name" value="vWFA_dom_sf"/>
</dbReference>
<dbReference type="SUPFAM" id="SSF53300">
    <property type="entry name" value="vWA-like"/>
    <property type="match status" value="1"/>
</dbReference>
<keyword evidence="2 5" id="KW-0812">Transmembrane</keyword>
<dbReference type="InterPro" id="IPR050768">
    <property type="entry name" value="UPF0353/GerABKA_families"/>
</dbReference>
<comment type="caution">
    <text evidence="7">The sequence shown here is derived from an EMBL/GenBank/DDBJ whole genome shotgun (WGS) entry which is preliminary data.</text>
</comment>
<reference evidence="7 8" key="1">
    <citation type="submission" date="2016-10" db="EMBL/GenBank/DDBJ databases">
        <title>Arsenicibacter rosenii gen. nov., sp. nov., an efficient arsenic-methylating bacterium isolated from an arsenic-contaminated paddy soil.</title>
        <authorList>
            <person name="Huang K."/>
        </authorList>
    </citation>
    <scope>NUCLEOTIDE SEQUENCE [LARGE SCALE GENOMIC DNA]</scope>
    <source>
        <strain evidence="7 8">SM-1</strain>
    </source>
</reference>
<feature type="transmembrane region" description="Helical" evidence="5">
    <location>
        <begin position="296"/>
        <end position="315"/>
    </location>
</feature>
<protein>
    <recommendedName>
        <fullName evidence="6">VWFA domain-containing protein</fullName>
    </recommendedName>
</protein>
<keyword evidence="1" id="KW-1003">Cell membrane</keyword>
<evidence type="ECO:0000256" key="2">
    <source>
        <dbReference type="ARBA" id="ARBA00022692"/>
    </source>
</evidence>
<feature type="domain" description="VWFA" evidence="6">
    <location>
        <begin position="79"/>
        <end position="276"/>
    </location>
</feature>